<dbReference type="Proteomes" id="UP000271098">
    <property type="component" value="Unassembled WGS sequence"/>
</dbReference>
<dbReference type="GO" id="GO:0005739">
    <property type="term" value="C:mitochondrion"/>
    <property type="evidence" value="ECO:0007669"/>
    <property type="project" value="TreeGrafter"/>
</dbReference>
<dbReference type="AlphaFoldDB" id="A0A3P6P8Q6"/>
<dbReference type="Pfam" id="PF05347">
    <property type="entry name" value="Complex1_LYR"/>
    <property type="match status" value="1"/>
</dbReference>
<reference evidence="2 3" key="1">
    <citation type="submission" date="2018-11" db="EMBL/GenBank/DDBJ databases">
        <authorList>
            <consortium name="Pathogen Informatics"/>
        </authorList>
    </citation>
    <scope>NUCLEOTIDE SEQUENCE [LARGE SCALE GENOMIC DNA]</scope>
</reference>
<dbReference type="InterPro" id="IPR008011">
    <property type="entry name" value="Complex1_LYR_dom"/>
</dbReference>
<keyword evidence="3" id="KW-1185">Reference proteome</keyword>
<feature type="domain" description="Complex 1 LYR protein" evidence="1">
    <location>
        <begin position="8"/>
        <end position="49"/>
    </location>
</feature>
<dbReference type="InterPro" id="IPR051522">
    <property type="entry name" value="ISC_assembly_LYR"/>
</dbReference>
<proteinExistence type="predicted"/>
<evidence type="ECO:0000313" key="2">
    <source>
        <dbReference type="EMBL" id="VDK27840.1"/>
    </source>
</evidence>
<sequence length="81" mass="9981">MFRTKIFQFPQYSYREFFKRRIRDHFAAAVKNENIQQTEFYEKCQDLLKVIRRQSALHRFYPTSKLVIEEEKEGKETNQNS</sequence>
<dbReference type="GO" id="GO:0016226">
    <property type="term" value="P:iron-sulfur cluster assembly"/>
    <property type="evidence" value="ECO:0007669"/>
    <property type="project" value="TreeGrafter"/>
</dbReference>
<accession>A0A3P6P8Q6</accession>
<dbReference type="GO" id="GO:1990221">
    <property type="term" value="C:L-cysteine desulfurase complex"/>
    <property type="evidence" value="ECO:0007669"/>
    <property type="project" value="TreeGrafter"/>
</dbReference>
<dbReference type="OrthoDB" id="275715at2759"/>
<evidence type="ECO:0000259" key="1">
    <source>
        <dbReference type="Pfam" id="PF05347"/>
    </source>
</evidence>
<protein>
    <recommendedName>
        <fullName evidence="1">Complex 1 LYR protein domain-containing protein</fullName>
    </recommendedName>
</protein>
<dbReference type="PANTHER" id="PTHR13166">
    <property type="entry name" value="PROTEIN C6ORF149"/>
    <property type="match status" value="1"/>
</dbReference>
<name>A0A3P6P8Q6_9BILA</name>
<dbReference type="PANTHER" id="PTHR13166:SF7">
    <property type="entry name" value="LYR MOTIF-CONTAINING PROTEIN 4"/>
    <property type="match status" value="1"/>
</dbReference>
<dbReference type="EMBL" id="UYRT01000259">
    <property type="protein sequence ID" value="VDK27840.1"/>
    <property type="molecule type" value="Genomic_DNA"/>
</dbReference>
<evidence type="ECO:0000313" key="3">
    <source>
        <dbReference type="Proteomes" id="UP000271098"/>
    </source>
</evidence>
<organism evidence="2 3">
    <name type="scientific">Gongylonema pulchrum</name>
    <dbReference type="NCBI Taxonomy" id="637853"/>
    <lineage>
        <taxon>Eukaryota</taxon>
        <taxon>Metazoa</taxon>
        <taxon>Ecdysozoa</taxon>
        <taxon>Nematoda</taxon>
        <taxon>Chromadorea</taxon>
        <taxon>Rhabditida</taxon>
        <taxon>Spirurina</taxon>
        <taxon>Spiruromorpha</taxon>
        <taxon>Spiruroidea</taxon>
        <taxon>Gongylonematidae</taxon>
        <taxon>Gongylonema</taxon>
    </lineage>
</organism>
<gene>
    <name evidence="2" type="ORF">GPUH_LOCUS320</name>
</gene>